<dbReference type="PANTHER" id="PTHR24314">
    <property type="entry name" value="NON-SPECIFIC LIPID TRANSFER PROTEIN-RELATED"/>
    <property type="match status" value="1"/>
</dbReference>
<feature type="transmembrane region" description="Helical" evidence="1">
    <location>
        <begin position="154"/>
        <end position="175"/>
    </location>
</feature>
<keyword evidence="1" id="KW-1133">Transmembrane helix</keyword>
<evidence type="ECO:0000313" key="3">
    <source>
        <dbReference type="Proteomes" id="UP001279734"/>
    </source>
</evidence>
<dbReference type="GO" id="GO:0034256">
    <property type="term" value="F:chlorophyll(ide) b reductase activity"/>
    <property type="evidence" value="ECO:0007669"/>
    <property type="project" value="TreeGrafter"/>
</dbReference>
<dbReference type="GO" id="GO:0010304">
    <property type="term" value="P:PSII associated light-harvesting complex II catabolic process"/>
    <property type="evidence" value="ECO:0007669"/>
    <property type="project" value="TreeGrafter"/>
</dbReference>
<gene>
    <name evidence="2" type="ORF">Nepgr_019871</name>
</gene>
<name>A0AAD3XVM1_NEPGR</name>
<dbReference type="InterPro" id="IPR052625">
    <property type="entry name" value="Chl_b_Red"/>
</dbReference>
<accession>A0AAD3XVM1</accession>
<feature type="transmembrane region" description="Helical" evidence="1">
    <location>
        <begin position="116"/>
        <end position="142"/>
    </location>
</feature>
<keyword evidence="3" id="KW-1185">Reference proteome</keyword>
<dbReference type="GO" id="GO:0015996">
    <property type="term" value="P:chlorophyll catabolic process"/>
    <property type="evidence" value="ECO:0007669"/>
    <property type="project" value="TreeGrafter"/>
</dbReference>
<dbReference type="AlphaFoldDB" id="A0AAD3XVM1"/>
<dbReference type="Proteomes" id="UP001279734">
    <property type="component" value="Unassembled WGS sequence"/>
</dbReference>
<keyword evidence="1" id="KW-0812">Transmembrane</keyword>
<reference evidence="2" key="1">
    <citation type="submission" date="2023-05" db="EMBL/GenBank/DDBJ databases">
        <title>Nepenthes gracilis genome sequencing.</title>
        <authorList>
            <person name="Fukushima K."/>
        </authorList>
    </citation>
    <scope>NUCLEOTIDE SEQUENCE</scope>
    <source>
        <strain evidence="2">SING2019-196</strain>
    </source>
</reference>
<keyword evidence="1" id="KW-0472">Membrane</keyword>
<organism evidence="2 3">
    <name type="scientific">Nepenthes gracilis</name>
    <name type="common">Slender pitcher plant</name>
    <dbReference type="NCBI Taxonomy" id="150966"/>
    <lineage>
        <taxon>Eukaryota</taxon>
        <taxon>Viridiplantae</taxon>
        <taxon>Streptophyta</taxon>
        <taxon>Embryophyta</taxon>
        <taxon>Tracheophyta</taxon>
        <taxon>Spermatophyta</taxon>
        <taxon>Magnoliopsida</taxon>
        <taxon>eudicotyledons</taxon>
        <taxon>Gunneridae</taxon>
        <taxon>Pentapetalae</taxon>
        <taxon>Caryophyllales</taxon>
        <taxon>Nepenthaceae</taxon>
        <taxon>Nepenthes</taxon>
    </lineage>
</organism>
<evidence type="ECO:0000256" key="1">
    <source>
        <dbReference type="SAM" id="Phobius"/>
    </source>
</evidence>
<dbReference type="EMBL" id="BSYO01000018">
    <property type="protein sequence ID" value="GMH18030.1"/>
    <property type="molecule type" value="Genomic_DNA"/>
</dbReference>
<dbReference type="PANTHER" id="PTHR24314:SF21">
    <property type="entry name" value="CHLOROPHYLL(IDE) B REDUCTASE NYC1, CHLOROPLASTIC-RELATED"/>
    <property type="match status" value="1"/>
</dbReference>
<sequence>MAAVTKLQVYPEIRLPVRSEFSRKCMNPNSIQLLGRCGRNCRGLYRKICRSFKEGNDFEEKDKGAVDFEGNGPGELKEGSGSAILSSLKSAILSISKWPSCSAEEYRNKSAELEEVFFSIALQIGRYIVTMMNTGVILLTGFQMSGGDTQMNHLIWYSWLGGIIIGTMVGANMVLDEHSRAGPRNVVITGSTRGSAKHLLGNFFFLEIEWLSLPAVLTQ</sequence>
<proteinExistence type="predicted"/>
<evidence type="ECO:0000313" key="2">
    <source>
        <dbReference type="EMBL" id="GMH18030.1"/>
    </source>
</evidence>
<comment type="caution">
    <text evidence="2">The sequence shown here is derived from an EMBL/GenBank/DDBJ whole genome shotgun (WGS) entry which is preliminary data.</text>
</comment>
<protein>
    <submittedName>
        <fullName evidence="2">Uncharacterized protein</fullName>
    </submittedName>
</protein>